<proteinExistence type="predicted"/>
<dbReference type="OrthoDB" id="1921870at2759"/>
<feature type="region of interest" description="Disordered" evidence="1">
    <location>
        <begin position="135"/>
        <end position="162"/>
    </location>
</feature>
<keyword evidence="2" id="KW-0472">Membrane</keyword>
<accession>A0A5N5HP22</accession>
<dbReference type="EMBL" id="SMOL01000148">
    <property type="protein sequence ID" value="KAB2629585.1"/>
    <property type="molecule type" value="Genomic_DNA"/>
</dbReference>
<evidence type="ECO:0000313" key="4">
    <source>
        <dbReference type="Proteomes" id="UP000327157"/>
    </source>
</evidence>
<keyword evidence="4" id="KW-1185">Reference proteome</keyword>
<evidence type="ECO:0000256" key="1">
    <source>
        <dbReference type="SAM" id="MobiDB-lite"/>
    </source>
</evidence>
<reference evidence="4" key="2">
    <citation type="submission" date="2019-10" db="EMBL/GenBank/DDBJ databases">
        <title>A de novo genome assembly of a pear dwarfing rootstock.</title>
        <authorList>
            <person name="Wang F."/>
            <person name="Wang J."/>
            <person name="Li S."/>
            <person name="Zhang Y."/>
            <person name="Fang M."/>
            <person name="Ma L."/>
            <person name="Zhao Y."/>
            <person name="Jiang S."/>
        </authorList>
    </citation>
    <scope>NUCLEOTIDE SEQUENCE [LARGE SCALE GENOMIC DNA]</scope>
</reference>
<organism evidence="3 4">
    <name type="scientific">Pyrus ussuriensis x Pyrus communis</name>
    <dbReference type="NCBI Taxonomy" id="2448454"/>
    <lineage>
        <taxon>Eukaryota</taxon>
        <taxon>Viridiplantae</taxon>
        <taxon>Streptophyta</taxon>
        <taxon>Embryophyta</taxon>
        <taxon>Tracheophyta</taxon>
        <taxon>Spermatophyta</taxon>
        <taxon>Magnoliopsida</taxon>
        <taxon>eudicotyledons</taxon>
        <taxon>Gunneridae</taxon>
        <taxon>Pentapetalae</taxon>
        <taxon>rosids</taxon>
        <taxon>fabids</taxon>
        <taxon>Rosales</taxon>
        <taxon>Rosaceae</taxon>
        <taxon>Amygdaloideae</taxon>
        <taxon>Maleae</taxon>
        <taxon>Pyrus</taxon>
    </lineage>
</organism>
<sequence>MTTPTTAAIASAEMDHMPVNPVNPVGFSKNTRGPCQQLKTMKTNYNFDAINDDMLAYLNRLFSECYKQWKSNLHQYFELFDDPHFQEPGYVEGSNFLEIDVFANVYVQPGDELTQSLHPSIPSEYVSPVFLHHHRQNPSTPSIHSNEARRPSTLSPTPPPTSNKITKHLQTTCLQIIPFFLIVLFPLSFKTLYLYVHFYLYYTYIVFYSLILFFVVCMK</sequence>
<name>A0A5N5HP22_9ROSA</name>
<gene>
    <name evidence="3" type="ORF">D8674_034380</name>
</gene>
<protein>
    <submittedName>
        <fullName evidence="3">Uncharacterized protein</fullName>
    </submittedName>
</protein>
<reference evidence="3 4" key="1">
    <citation type="submission" date="2019-09" db="EMBL/GenBank/DDBJ databases">
        <authorList>
            <person name="Ou C."/>
        </authorList>
    </citation>
    <scope>NUCLEOTIDE SEQUENCE [LARGE SCALE GENOMIC DNA]</scope>
    <source>
        <strain evidence="3">S2</strain>
        <tissue evidence="3">Leaf</tissue>
    </source>
</reference>
<dbReference type="AlphaFoldDB" id="A0A5N5HP22"/>
<evidence type="ECO:0000256" key="2">
    <source>
        <dbReference type="SAM" id="Phobius"/>
    </source>
</evidence>
<keyword evidence="2" id="KW-0812">Transmembrane</keyword>
<keyword evidence="2" id="KW-1133">Transmembrane helix</keyword>
<dbReference type="Proteomes" id="UP000327157">
    <property type="component" value="Chromosome 8"/>
</dbReference>
<evidence type="ECO:0000313" key="3">
    <source>
        <dbReference type="EMBL" id="KAB2629585.1"/>
    </source>
</evidence>
<feature type="transmembrane region" description="Helical" evidence="2">
    <location>
        <begin position="199"/>
        <end position="218"/>
    </location>
</feature>
<comment type="caution">
    <text evidence="3">The sequence shown here is derived from an EMBL/GenBank/DDBJ whole genome shotgun (WGS) entry which is preliminary data.</text>
</comment>
<reference evidence="3 4" key="3">
    <citation type="submission" date="2019-11" db="EMBL/GenBank/DDBJ databases">
        <title>A de novo genome assembly of a pear dwarfing rootstock.</title>
        <authorList>
            <person name="Wang F."/>
            <person name="Wang J."/>
            <person name="Li S."/>
            <person name="Zhang Y."/>
            <person name="Fang M."/>
            <person name="Ma L."/>
            <person name="Zhao Y."/>
            <person name="Jiang S."/>
        </authorList>
    </citation>
    <scope>NUCLEOTIDE SEQUENCE [LARGE SCALE GENOMIC DNA]</scope>
    <source>
        <strain evidence="3">S2</strain>
        <tissue evidence="3">Leaf</tissue>
    </source>
</reference>
<feature type="transmembrane region" description="Helical" evidence="2">
    <location>
        <begin position="173"/>
        <end position="193"/>
    </location>
</feature>